<dbReference type="GO" id="GO:0005524">
    <property type="term" value="F:ATP binding"/>
    <property type="evidence" value="ECO:0007669"/>
    <property type="project" value="InterPro"/>
</dbReference>
<keyword evidence="2" id="KW-0418">Kinase</keyword>
<dbReference type="InterPro" id="IPR011009">
    <property type="entry name" value="Kinase-like_dom_sf"/>
</dbReference>
<feature type="domain" description="Protein kinase" evidence="1">
    <location>
        <begin position="1"/>
        <end position="181"/>
    </location>
</feature>
<dbReference type="InterPro" id="IPR001245">
    <property type="entry name" value="Ser-Thr/Tyr_kinase_cat_dom"/>
</dbReference>
<organism evidence="2 3">
    <name type="scientific">Glomus cerebriforme</name>
    <dbReference type="NCBI Taxonomy" id="658196"/>
    <lineage>
        <taxon>Eukaryota</taxon>
        <taxon>Fungi</taxon>
        <taxon>Fungi incertae sedis</taxon>
        <taxon>Mucoromycota</taxon>
        <taxon>Glomeromycotina</taxon>
        <taxon>Glomeromycetes</taxon>
        <taxon>Glomerales</taxon>
        <taxon>Glomeraceae</taxon>
        <taxon>Glomus</taxon>
    </lineage>
</organism>
<dbReference type="AlphaFoldDB" id="A0A397TB67"/>
<evidence type="ECO:0000313" key="2">
    <source>
        <dbReference type="EMBL" id="RIA94196.1"/>
    </source>
</evidence>
<dbReference type="PROSITE" id="PS50011">
    <property type="entry name" value="PROTEIN_KINASE_DOM"/>
    <property type="match status" value="1"/>
</dbReference>
<evidence type="ECO:0000259" key="1">
    <source>
        <dbReference type="PROSITE" id="PS50011"/>
    </source>
</evidence>
<dbReference type="Gene3D" id="1.10.510.10">
    <property type="entry name" value="Transferase(Phosphotransferase) domain 1"/>
    <property type="match status" value="1"/>
</dbReference>
<dbReference type="EMBL" id="QKYT01000087">
    <property type="protein sequence ID" value="RIA94196.1"/>
    <property type="molecule type" value="Genomic_DNA"/>
</dbReference>
<keyword evidence="3" id="KW-1185">Reference proteome</keyword>
<protein>
    <submittedName>
        <fullName evidence="2">Kinase-like domain-containing protein</fullName>
    </submittedName>
</protein>
<dbReference type="OrthoDB" id="4062651at2759"/>
<dbReference type="Pfam" id="PF07714">
    <property type="entry name" value="PK_Tyr_Ser-Thr"/>
    <property type="match status" value="1"/>
</dbReference>
<dbReference type="InterPro" id="IPR051681">
    <property type="entry name" value="Ser/Thr_Kinases-Pseudokinases"/>
</dbReference>
<dbReference type="PANTHER" id="PTHR44329:SF289">
    <property type="entry name" value="SERINE_THREONINE-PROTEIN KINASE VIK"/>
    <property type="match status" value="1"/>
</dbReference>
<proteinExistence type="predicted"/>
<dbReference type="InterPro" id="IPR000719">
    <property type="entry name" value="Prot_kinase_dom"/>
</dbReference>
<dbReference type="Proteomes" id="UP000265703">
    <property type="component" value="Unassembled WGS sequence"/>
</dbReference>
<comment type="caution">
    <text evidence="2">The sequence shown here is derived from an EMBL/GenBank/DDBJ whole genome shotgun (WGS) entry which is preliminary data.</text>
</comment>
<reference evidence="2 3" key="1">
    <citation type="submission" date="2018-06" db="EMBL/GenBank/DDBJ databases">
        <title>Comparative genomics reveals the genomic features of Rhizophagus irregularis, R. cerebriforme, R. diaphanum and Gigaspora rosea, and their symbiotic lifestyle signature.</title>
        <authorList>
            <person name="Morin E."/>
            <person name="San Clemente H."/>
            <person name="Chen E.C.H."/>
            <person name="De La Providencia I."/>
            <person name="Hainaut M."/>
            <person name="Kuo A."/>
            <person name="Kohler A."/>
            <person name="Murat C."/>
            <person name="Tang N."/>
            <person name="Roy S."/>
            <person name="Loubradou J."/>
            <person name="Henrissat B."/>
            <person name="Grigoriev I.V."/>
            <person name="Corradi N."/>
            <person name="Roux C."/>
            <person name="Martin F.M."/>
        </authorList>
    </citation>
    <scope>NUCLEOTIDE SEQUENCE [LARGE SCALE GENOMIC DNA]</scope>
    <source>
        <strain evidence="2 3">DAOM 227022</strain>
    </source>
</reference>
<name>A0A397TB67_9GLOM</name>
<dbReference type="PRINTS" id="PR00109">
    <property type="entry name" value="TYRKINASE"/>
</dbReference>
<gene>
    <name evidence="2" type="ORF">C1645_803652</name>
</gene>
<dbReference type="GO" id="GO:0004674">
    <property type="term" value="F:protein serine/threonine kinase activity"/>
    <property type="evidence" value="ECO:0007669"/>
    <property type="project" value="TreeGrafter"/>
</dbReference>
<evidence type="ECO:0000313" key="3">
    <source>
        <dbReference type="Proteomes" id="UP000265703"/>
    </source>
</evidence>
<keyword evidence="2" id="KW-0808">Transferase</keyword>
<sequence>MIIMPYYNLGDLIHFLNIDFYNISWNKKLNRLLDIISGLVNIHSVDIIHRDFHSGNIFFSYTAVIGDLGISKSATESTDDNENYGIIPYMAPEIFQRQKYTKASDIYSFGMIMWEFMTCRRPFWDRNHDTELIIEICDGLRPPIVTNAPEGYIELMKECWHSDPNERPTAIDLYNKIKEMLSNEYSRKKNKNPTEIIESSDIGPVTMNNPGAIYKSRPLSGMIHSAISLRSSRSQSITSDDPFYYYQKNNMTSAVKRKFEDALIEKSNDNDNYTKEFELDINMNFNLSHNNEYITKEIDFDINAL</sequence>
<accession>A0A397TB67</accession>
<dbReference type="PANTHER" id="PTHR44329">
    <property type="entry name" value="SERINE/THREONINE-PROTEIN KINASE TNNI3K-RELATED"/>
    <property type="match status" value="1"/>
</dbReference>
<dbReference type="SUPFAM" id="SSF56112">
    <property type="entry name" value="Protein kinase-like (PK-like)"/>
    <property type="match status" value="1"/>
</dbReference>